<dbReference type="EMBL" id="ML005019">
    <property type="protein sequence ID" value="RKP20809.1"/>
    <property type="molecule type" value="Genomic_DNA"/>
</dbReference>
<name>A0A075B0U7_ROZAC</name>
<dbReference type="Gene3D" id="1.10.3210.10">
    <property type="entry name" value="Hypothetical protein af1432"/>
    <property type="match status" value="1"/>
</dbReference>
<dbReference type="InterPro" id="IPR045509">
    <property type="entry name" value="HD_assoc_2"/>
</dbReference>
<dbReference type="FunFam" id="1.10.3210.10:FF:000030">
    <property type="entry name" value="Deoxynucleoside triphosphate triphosphohydrolase SAMHD1 homolog"/>
    <property type="match status" value="1"/>
</dbReference>
<dbReference type="EMBL" id="KE560678">
    <property type="protein sequence ID" value="EPZ36023.1"/>
    <property type="molecule type" value="Genomic_DNA"/>
</dbReference>
<dbReference type="Proteomes" id="UP000030755">
    <property type="component" value="Unassembled WGS sequence"/>
</dbReference>
<dbReference type="GO" id="GO:0008832">
    <property type="term" value="F:dGTPase activity"/>
    <property type="evidence" value="ECO:0007669"/>
    <property type="project" value="TreeGrafter"/>
</dbReference>
<feature type="domain" description="HD/PDEase" evidence="1">
    <location>
        <begin position="48"/>
        <end position="194"/>
    </location>
</feature>
<reference evidence="5" key="2">
    <citation type="journal article" date="2018" name="Nat. Microbiol.">
        <title>Leveraging single-cell genomics to expand the fungal tree of life.</title>
        <authorList>
            <person name="Ahrendt S.R."/>
            <person name="Quandt C.A."/>
            <person name="Ciobanu D."/>
            <person name="Clum A."/>
            <person name="Salamov A."/>
            <person name="Andreopoulos B."/>
            <person name="Cheng J.F."/>
            <person name="Woyke T."/>
            <person name="Pelin A."/>
            <person name="Henrissat B."/>
            <person name="Reynolds N.K."/>
            <person name="Benny G.L."/>
            <person name="Smith M.E."/>
            <person name="James T.Y."/>
            <person name="Grigoriev I.V."/>
        </authorList>
    </citation>
    <scope>NUCLEOTIDE SEQUENCE [LARGE SCALE GENOMIC DNA]</scope>
    <source>
        <strain evidence="5">CSF55</strain>
    </source>
</reference>
<dbReference type="SMART" id="SM00471">
    <property type="entry name" value="HDc"/>
    <property type="match status" value="1"/>
</dbReference>
<dbReference type="InterPro" id="IPR003607">
    <property type="entry name" value="HD/PDEase_dom"/>
</dbReference>
<organism evidence="2 4">
    <name type="scientific">Rozella allomycis (strain CSF55)</name>
    <dbReference type="NCBI Taxonomy" id="988480"/>
    <lineage>
        <taxon>Eukaryota</taxon>
        <taxon>Fungi</taxon>
        <taxon>Fungi incertae sedis</taxon>
        <taxon>Cryptomycota</taxon>
        <taxon>Cryptomycota incertae sedis</taxon>
        <taxon>Rozella</taxon>
    </lineage>
</organism>
<reference evidence="2 4" key="1">
    <citation type="journal article" date="2013" name="Curr. Biol.">
        <title>Shared signatures of parasitism and phylogenomics unite Cryptomycota and microsporidia.</title>
        <authorList>
            <person name="James T.Y."/>
            <person name="Pelin A."/>
            <person name="Bonen L."/>
            <person name="Ahrendt S."/>
            <person name="Sain D."/>
            <person name="Corradi N."/>
            <person name="Stajich J.E."/>
        </authorList>
    </citation>
    <scope>NUCLEOTIDE SEQUENCE [LARGE SCALE GENOMIC DNA]</scope>
    <source>
        <strain evidence="2 4">CSF55</strain>
        <strain evidence="2 4">CSF55</strain>
    </source>
</reference>
<dbReference type="InterPro" id="IPR006674">
    <property type="entry name" value="HD_domain"/>
</dbReference>
<accession>A0A075B0U7</accession>
<proteinExistence type="predicted"/>
<evidence type="ECO:0000313" key="5">
    <source>
        <dbReference type="Proteomes" id="UP000281549"/>
    </source>
</evidence>
<evidence type="ECO:0000313" key="3">
    <source>
        <dbReference type="EMBL" id="RKP20809.1"/>
    </source>
</evidence>
<dbReference type="GO" id="GO:0006203">
    <property type="term" value="P:dGTP catabolic process"/>
    <property type="evidence" value="ECO:0007669"/>
    <property type="project" value="TreeGrafter"/>
</dbReference>
<keyword evidence="3" id="KW-0378">Hydrolase</keyword>
<dbReference type="STRING" id="988480.A0A075B0U7"/>
<dbReference type="Proteomes" id="UP000281549">
    <property type="component" value="Unassembled WGS sequence"/>
</dbReference>
<dbReference type="OMA" id="QVHGYIK"/>
<dbReference type="SUPFAM" id="SSF109604">
    <property type="entry name" value="HD-domain/PDEase-like"/>
    <property type="match status" value="1"/>
</dbReference>
<evidence type="ECO:0000313" key="2">
    <source>
        <dbReference type="EMBL" id="EPZ36023.1"/>
    </source>
</evidence>
<dbReference type="HOGENOM" id="CLU_026821_1_2_1"/>
<dbReference type="Pfam" id="PF01966">
    <property type="entry name" value="HD"/>
    <property type="match status" value="1"/>
</dbReference>
<dbReference type="InterPro" id="IPR050135">
    <property type="entry name" value="dGTPase-like"/>
</dbReference>
<dbReference type="GO" id="GO:0005634">
    <property type="term" value="C:nucleus"/>
    <property type="evidence" value="ECO:0007669"/>
    <property type="project" value="TreeGrafter"/>
</dbReference>
<dbReference type="AlphaFoldDB" id="A0A075B0U7"/>
<dbReference type="PANTHER" id="PTHR11373:SF4">
    <property type="entry name" value="DEOXYNUCLEOSIDE TRIPHOSPHATE TRIPHOSPHOHYDROLASE SAMHD1"/>
    <property type="match status" value="1"/>
</dbReference>
<dbReference type="PANTHER" id="PTHR11373">
    <property type="entry name" value="DEOXYNUCLEOSIDE TRIPHOSPHATE TRIPHOSPHOHYDROLASE"/>
    <property type="match status" value="1"/>
</dbReference>
<dbReference type="Gene3D" id="3.30.70.2760">
    <property type="match status" value="1"/>
</dbReference>
<sequence>MELKLYNDPIHGHIHLDPMTVSIMDTVHFQRLRDLKQLGVCYYVFPGACHNRFEHSVGVSYLANNMVSFLQQSQPLLDLTSNEISCVKLAGLCHDLGHGPFSHAYDNEFLPRASPGLNWSHEDGSQSLFNDLIDRYYIDIDPQDHKLILKLIDGNSKSSDMERGFLYDVVANKRNSVDVDKFDYITRDCYYSGIKSSYDSNRLLKCSRVIGNEICFHAKEAYNVYEMFHTRYSLFKRVYTHRVSKGLEYMIIDAMLAADPVMRISKAMEDPMEYVYLTDGILREIERSKNPKLSESQKILKRFRERDIYKFVDEYFYPAEQGSKIKKSIQLEEKIAQDIVSFQTDNSNINNNDVIVEIQKINYAMKDKNPVDKIHFYSKYDEDTPISINKEHVSSLIPNKMEETICRVFTRDSAKVKQVQEAFRRYVQKNTHYYKEETEKIYNESLTIPHGYEASPRKKNLSLNSSPINKKRKIPFDINK</sequence>
<gene>
    <name evidence="2" type="ORF">O9G_002666</name>
    <name evidence="3" type="ORF">ROZALSC1DRAFT_27743</name>
</gene>
<dbReference type="Pfam" id="PF19276">
    <property type="entry name" value="HD_assoc_2"/>
    <property type="match status" value="1"/>
</dbReference>
<keyword evidence="4" id="KW-1185">Reference proteome</keyword>
<protein>
    <submittedName>
        <fullName evidence="2">HD domain-containing protein</fullName>
    </submittedName>
    <submittedName>
        <fullName evidence="3">HD phosphohydrolase domain-containing protein</fullName>
    </submittedName>
</protein>
<reference evidence="3" key="3">
    <citation type="submission" date="2018-08" db="EMBL/GenBank/DDBJ databases">
        <title>Leveraging single-cell genomics to expand the Fungal Tree of Life.</title>
        <authorList>
            <consortium name="DOE Joint Genome Institute"/>
            <person name="Ahrendt S.R."/>
            <person name="Quandt C.A."/>
            <person name="Ciobanu D."/>
            <person name="Clum A."/>
            <person name="Salamov A."/>
            <person name="Andreopoulos B."/>
            <person name="Cheng J.-F."/>
            <person name="Woyke T."/>
            <person name="Pelin A."/>
            <person name="Henrissat B."/>
            <person name="Reynolds N."/>
            <person name="Benny G.L."/>
            <person name="Smith M.E."/>
            <person name="James T.Y."/>
            <person name="Grigoriev I.V."/>
        </authorList>
    </citation>
    <scope>NUCLEOTIDE SEQUENCE</scope>
    <source>
        <strain evidence="3">CSF55</strain>
    </source>
</reference>
<evidence type="ECO:0000259" key="1">
    <source>
        <dbReference type="SMART" id="SM00471"/>
    </source>
</evidence>
<evidence type="ECO:0000313" key="4">
    <source>
        <dbReference type="Proteomes" id="UP000030755"/>
    </source>
</evidence>
<dbReference type="OrthoDB" id="9991235at2759"/>
<dbReference type="CDD" id="cd00077">
    <property type="entry name" value="HDc"/>
    <property type="match status" value="1"/>
</dbReference>